<dbReference type="AlphaFoldDB" id="A0AAE0KRH3"/>
<feature type="region of interest" description="Disordered" evidence="1">
    <location>
        <begin position="1"/>
        <end position="67"/>
    </location>
</feature>
<sequence>GTGEGKREDKRTRQRQDKRAGQEAQDTGVQNTPAQLRRVSGDSMGSHGECPMSSAKRRKSTEDMCAS</sequence>
<keyword evidence="3" id="KW-1185">Reference proteome</keyword>
<feature type="compositionally biased region" description="Polar residues" evidence="1">
    <location>
        <begin position="24"/>
        <end position="34"/>
    </location>
</feature>
<gene>
    <name evidence="2" type="ORF">CYMTET_32804</name>
</gene>
<proteinExistence type="predicted"/>
<evidence type="ECO:0000313" key="2">
    <source>
        <dbReference type="EMBL" id="KAK3258136.1"/>
    </source>
</evidence>
<dbReference type="EMBL" id="LGRX02019785">
    <property type="protein sequence ID" value="KAK3258136.1"/>
    <property type="molecule type" value="Genomic_DNA"/>
</dbReference>
<reference evidence="2 3" key="1">
    <citation type="journal article" date="2015" name="Genome Biol. Evol.">
        <title>Comparative Genomics of a Bacterivorous Green Alga Reveals Evolutionary Causalities and Consequences of Phago-Mixotrophic Mode of Nutrition.</title>
        <authorList>
            <person name="Burns J.A."/>
            <person name="Paasch A."/>
            <person name="Narechania A."/>
            <person name="Kim E."/>
        </authorList>
    </citation>
    <scope>NUCLEOTIDE SEQUENCE [LARGE SCALE GENOMIC DNA]</scope>
    <source>
        <strain evidence="2 3">PLY_AMNH</strain>
    </source>
</reference>
<comment type="caution">
    <text evidence="2">The sequence shown here is derived from an EMBL/GenBank/DDBJ whole genome shotgun (WGS) entry which is preliminary data.</text>
</comment>
<name>A0AAE0KRH3_9CHLO</name>
<accession>A0AAE0KRH3</accession>
<feature type="non-terminal residue" evidence="2">
    <location>
        <position position="1"/>
    </location>
</feature>
<organism evidence="2 3">
    <name type="scientific">Cymbomonas tetramitiformis</name>
    <dbReference type="NCBI Taxonomy" id="36881"/>
    <lineage>
        <taxon>Eukaryota</taxon>
        <taxon>Viridiplantae</taxon>
        <taxon>Chlorophyta</taxon>
        <taxon>Pyramimonadophyceae</taxon>
        <taxon>Pyramimonadales</taxon>
        <taxon>Pyramimonadaceae</taxon>
        <taxon>Cymbomonas</taxon>
    </lineage>
</organism>
<dbReference type="Proteomes" id="UP001190700">
    <property type="component" value="Unassembled WGS sequence"/>
</dbReference>
<evidence type="ECO:0000313" key="3">
    <source>
        <dbReference type="Proteomes" id="UP001190700"/>
    </source>
</evidence>
<protein>
    <submittedName>
        <fullName evidence="2">Uncharacterized protein</fullName>
    </submittedName>
</protein>
<feature type="compositionally biased region" description="Basic and acidic residues" evidence="1">
    <location>
        <begin position="1"/>
        <end position="21"/>
    </location>
</feature>
<evidence type="ECO:0000256" key="1">
    <source>
        <dbReference type="SAM" id="MobiDB-lite"/>
    </source>
</evidence>